<organism evidence="5 6">
    <name type="scientific">Solidesulfovibrio magneticus (strain ATCC 700980 / DSM 13731 / RS-1)</name>
    <name type="common">Desulfovibrio magneticus</name>
    <dbReference type="NCBI Taxonomy" id="573370"/>
    <lineage>
        <taxon>Bacteria</taxon>
        <taxon>Pseudomonadati</taxon>
        <taxon>Thermodesulfobacteriota</taxon>
        <taxon>Desulfovibrionia</taxon>
        <taxon>Desulfovibrionales</taxon>
        <taxon>Desulfovibrionaceae</taxon>
        <taxon>Solidesulfovibrio</taxon>
    </lineage>
</organism>
<dbReference type="PANTHER" id="PTHR12510:SF4">
    <property type="entry name" value="GAMMA-GLUTAMYLAMINECYCLOTRANSFERASE"/>
    <property type="match status" value="1"/>
</dbReference>
<reference evidence="5 6" key="1">
    <citation type="journal article" date="2009" name="Genome Res.">
        <title>Whole genome sequence of Desulfovibrio magneticus strain RS-1 revealed common gene clusters in magnetotactic bacteria.</title>
        <authorList>
            <person name="Nakazawa H."/>
            <person name="Arakaki A."/>
            <person name="Narita-Yamada S."/>
            <person name="Yashiro I."/>
            <person name="Jinno K."/>
            <person name="Aoki N."/>
            <person name="Tsuruyama A."/>
            <person name="Okamura Y."/>
            <person name="Tanikawa S."/>
            <person name="Fujita N."/>
            <person name="Takeyama H."/>
            <person name="Matsunaga T."/>
        </authorList>
    </citation>
    <scope>NUCLEOTIDE SEQUENCE [LARGE SCALE GENOMIC DNA]</scope>
    <source>
        <strain evidence="6">ATCC 700980 / DSM 13731 / RS-1</strain>
    </source>
</reference>
<evidence type="ECO:0000256" key="3">
    <source>
        <dbReference type="RuleBase" id="RU367036"/>
    </source>
</evidence>
<dbReference type="Gene3D" id="3.10.490.10">
    <property type="entry name" value="Gamma-glutamyl cyclotransferase-like"/>
    <property type="match status" value="1"/>
</dbReference>
<evidence type="ECO:0000313" key="5">
    <source>
        <dbReference type="EMBL" id="BAH77123.1"/>
    </source>
</evidence>
<dbReference type="InterPro" id="IPR039126">
    <property type="entry name" value="GGACT"/>
</dbReference>
<proteinExistence type="inferred from homology"/>
<evidence type="ECO:0000256" key="1">
    <source>
        <dbReference type="ARBA" id="ARBA00008861"/>
    </source>
</evidence>
<feature type="domain" description="Gamma-glutamylcyclotransferase AIG2-like" evidence="4">
    <location>
        <begin position="3"/>
        <end position="124"/>
    </location>
</feature>
<dbReference type="SUPFAM" id="SSF110857">
    <property type="entry name" value="Gamma-glutamyl cyclotransferase-like"/>
    <property type="match status" value="1"/>
</dbReference>
<comment type="similarity">
    <text evidence="1 3">Belongs to the gamma-glutamylcyclotransferase family.</text>
</comment>
<evidence type="ECO:0000259" key="4">
    <source>
        <dbReference type="Pfam" id="PF06094"/>
    </source>
</evidence>
<dbReference type="eggNOG" id="COG2105">
    <property type="taxonomic scope" value="Bacteria"/>
</dbReference>
<feature type="active site" description="Proton acceptor" evidence="2">
    <location>
        <position position="77"/>
    </location>
</feature>
<dbReference type="RefSeq" id="WP_015862265.1">
    <property type="nucleotide sequence ID" value="NC_012796.1"/>
</dbReference>
<dbReference type="PANTHER" id="PTHR12510">
    <property type="entry name" value="TROPONIN C-AKIN-1 PROTEIN"/>
    <property type="match status" value="1"/>
</dbReference>
<protein>
    <recommendedName>
        <fullName evidence="3">Gamma-glutamylcyclotransferase family protein</fullName>
    </recommendedName>
</protein>
<sequence>MNLFVYGTLRQGQSNYQRLLNGREGFEFVGPATTVNKYTMFSSGIPFVHKQPETSLIKGEVIMVWDNKLIKSLDALEGHRDGERQGYHREQTPVRLDNGMNMSAWIYFFYGVPHGSIVHSGDWLGRNNNK</sequence>
<dbReference type="InterPro" id="IPR013024">
    <property type="entry name" value="GGCT-like"/>
</dbReference>
<dbReference type="KEGG" id="dma:DMR_36320"/>
<keyword evidence="6" id="KW-1185">Reference proteome</keyword>
<dbReference type="Proteomes" id="UP000009071">
    <property type="component" value="Chromosome"/>
</dbReference>
<dbReference type="InterPro" id="IPR009288">
    <property type="entry name" value="AIG2-like_dom"/>
</dbReference>
<dbReference type="GO" id="GO:0061929">
    <property type="term" value="F:gamma-glutamylaminecyclotransferase activity"/>
    <property type="evidence" value="ECO:0007669"/>
    <property type="project" value="InterPro"/>
</dbReference>
<evidence type="ECO:0000256" key="2">
    <source>
        <dbReference type="PIRSR" id="PIRSR639126-1"/>
    </source>
</evidence>
<name>C4XL95_SOLM1</name>
<gene>
    <name evidence="5" type="ordered locus">DMR_36320</name>
</gene>
<dbReference type="EMBL" id="AP010904">
    <property type="protein sequence ID" value="BAH77123.1"/>
    <property type="molecule type" value="Genomic_DNA"/>
</dbReference>
<dbReference type="STRING" id="573370.DMR_36320"/>
<dbReference type="InterPro" id="IPR036568">
    <property type="entry name" value="GGCT-like_sf"/>
</dbReference>
<dbReference type="AlphaFoldDB" id="C4XL95"/>
<dbReference type="GO" id="GO:0005829">
    <property type="term" value="C:cytosol"/>
    <property type="evidence" value="ECO:0007669"/>
    <property type="project" value="TreeGrafter"/>
</dbReference>
<accession>C4XL95</accession>
<dbReference type="Pfam" id="PF06094">
    <property type="entry name" value="GGACT"/>
    <property type="match status" value="1"/>
</dbReference>
<evidence type="ECO:0000313" key="6">
    <source>
        <dbReference type="Proteomes" id="UP000009071"/>
    </source>
</evidence>
<dbReference type="HOGENOM" id="CLU_083466_5_1_7"/>
<dbReference type="CDD" id="cd06661">
    <property type="entry name" value="GGCT_like"/>
    <property type="match status" value="1"/>
</dbReference>